<dbReference type="InterPro" id="IPR006366">
    <property type="entry name" value="CobA/CysG_C"/>
</dbReference>
<accession>I2GGK6</accession>
<dbReference type="EC" id="2.1.1.107" evidence="2"/>
<comment type="caution">
    <text evidence="9">The sequence shown here is derived from an EMBL/GenBank/DDBJ whole genome shotgun (WGS) entry which is preliminary data.</text>
</comment>
<comment type="similarity">
    <text evidence="1">Belongs to the precorrin methyltransferase family.</text>
</comment>
<evidence type="ECO:0000313" key="10">
    <source>
        <dbReference type="Proteomes" id="UP000009309"/>
    </source>
</evidence>
<dbReference type="PANTHER" id="PTHR45790:SF3">
    <property type="entry name" value="S-ADENOSYL-L-METHIONINE-DEPENDENT UROPORPHYRINOGEN III METHYLTRANSFERASE, CHLOROPLASTIC"/>
    <property type="match status" value="1"/>
</dbReference>
<dbReference type="STRING" id="1185876.BN8_02091"/>
<dbReference type="InterPro" id="IPR035996">
    <property type="entry name" value="4pyrrol_Methylase_sf"/>
</dbReference>
<keyword evidence="3 9" id="KW-0489">Methyltransferase</keyword>
<evidence type="ECO:0000256" key="6">
    <source>
        <dbReference type="ARBA" id="ARBA00023244"/>
    </source>
</evidence>
<sequence length="273" mass="29495">MSEYNSRHSLIRSFTHSLIEPMKLTLVGAGPGDPELITLKGIKALKAADVVMYDALVAPELLEYCRPDALKVYVGKRRGAYSCVQEDINPLIVHYAQQYGHVVRLKGGDSFVFGRGYEEMEYARQYGIETEVIPGISSSYAVPASAGIPLTTRGVSESFWVVTGTTKEGKLSGDLQLAAQSSATVVILMGMHKLAEITTLFAQIGKSETPVAIVQNGTLPDERVVVGRVSDIVEKVEEANVGNPAVIVIGEVAGLRNVDYFQFVNATVNESAE</sequence>
<evidence type="ECO:0000259" key="8">
    <source>
        <dbReference type="Pfam" id="PF00590"/>
    </source>
</evidence>
<dbReference type="NCBIfam" id="TIGR01469">
    <property type="entry name" value="cobA_cysG_Cterm"/>
    <property type="match status" value="1"/>
</dbReference>
<comment type="pathway">
    <text evidence="7">Porphyrin-containing compound metabolism; siroheme biosynthesis; precorrin-2 from uroporphyrinogen III: step 1/1.</text>
</comment>
<organism evidence="9 10">
    <name type="scientific">Fibrisoma limi BUZ 3</name>
    <dbReference type="NCBI Taxonomy" id="1185876"/>
    <lineage>
        <taxon>Bacteria</taxon>
        <taxon>Pseudomonadati</taxon>
        <taxon>Bacteroidota</taxon>
        <taxon>Cytophagia</taxon>
        <taxon>Cytophagales</taxon>
        <taxon>Spirosomataceae</taxon>
        <taxon>Fibrisoma</taxon>
    </lineage>
</organism>
<dbReference type="PROSITE" id="PS00839">
    <property type="entry name" value="SUMT_1"/>
    <property type="match status" value="1"/>
</dbReference>
<dbReference type="GO" id="GO:0004851">
    <property type="term" value="F:uroporphyrin-III C-methyltransferase activity"/>
    <property type="evidence" value="ECO:0007669"/>
    <property type="project" value="UniProtKB-EC"/>
</dbReference>
<keyword evidence="4 9" id="KW-0808">Transferase</keyword>
<dbReference type="eggNOG" id="COG0007">
    <property type="taxonomic scope" value="Bacteria"/>
</dbReference>
<evidence type="ECO:0000256" key="5">
    <source>
        <dbReference type="ARBA" id="ARBA00022691"/>
    </source>
</evidence>
<keyword evidence="10" id="KW-1185">Reference proteome</keyword>
<reference evidence="9 10" key="1">
    <citation type="journal article" date="2012" name="J. Bacteriol.">
        <title>Genome Sequence of the Filamentous Bacterium Fibrisoma limi BUZ 3T.</title>
        <authorList>
            <person name="Filippini M."/>
            <person name="Qi W."/>
            <person name="Jaenicke S."/>
            <person name="Goesmann A."/>
            <person name="Smits T.H."/>
            <person name="Bagheri H.C."/>
        </authorList>
    </citation>
    <scope>NUCLEOTIDE SEQUENCE [LARGE SCALE GENOMIC DNA]</scope>
    <source>
        <strain evidence="10">BUZ 3T</strain>
    </source>
</reference>
<protein>
    <recommendedName>
        <fullName evidence="2">uroporphyrinogen-III C-methyltransferase</fullName>
        <ecNumber evidence="2">2.1.1.107</ecNumber>
    </recommendedName>
</protein>
<evidence type="ECO:0000256" key="4">
    <source>
        <dbReference type="ARBA" id="ARBA00022679"/>
    </source>
</evidence>
<dbReference type="Gene3D" id="3.30.950.10">
    <property type="entry name" value="Methyltransferase, Cobalt-precorrin-4 Transmethylase, Domain 2"/>
    <property type="match status" value="1"/>
</dbReference>
<dbReference type="EMBL" id="CAIT01000006">
    <property type="protein sequence ID" value="CCH53031.1"/>
    <property type="molecule type" value="Genomic_DNA"/>
</dbReference>
<dbReference type="Gene3D" id="3.40.1010.10">
    <property type="entry name" value="Cobalt-precorrin-4 Transmethylase, Domain 1"/>
    <property type="match status" value="1"/>
</dbReference>
<evidence type="ECO:0000313" key="9">
    <source>
        <dbReference type="EMBL" id="CCH53031.1"/>
    </source>
</evidence>
<evidence type="ECO:0000256" key="1">
    <source>
        <dbReference type="ARBA" id="ARBA00005879"/>
    </source>
</evidence>
<keyword evidence="6" id="KW-0627">Porphyrin biosynthesis</keyword>
<dbReference type="FunFam" id="3.40.1010.10:FF:000001">
    <property type="entry name" value="Siroheme synthase"/>
    <property type="match status" value="1"/>
</dbReference>
<name>I2GGK6_9BACT</name>
<dbReference type="CDD" id="cd11642">
    <property type="entry name" value="SUMT"/>
    <property type="match status" value="1"/>
</dbReference>
<dbReference type="PANTHER" id="PTHR45790">
    <property type="entry name" value="SIROHEME SYNTHASE-RELATED"/>
    <property type="match status" value="1"/>
</dbReference>
<dbReference type="NCBIfam" id="NF004790">
    <property type="entry name" value="PRK06136.1"/>
    <property type="match status" value="1"/>
</dbReference>
<dbReference type="Pfam" id="PF00590">
    <property type="entry name" value="TP_methylase"/>
    <property type="match status" value="1"/>
</dbReference>
<dbReference type="InterPro" id="IPR003043">
    <property type="entry name" value="Uropor_MeTrfase_CS"/>
</dbReference>
<dbReference type="Proteomes" id="UP000009309">
    <property type="component" value="Unassembled WGS sequence"/>
</dbReference>
<dbReference type="InterPro" id="IPR014777">
    <property type="entry name" value="4pyrrole_Mease_sub1"/>
</dbReference>
<evidence type="ECO:0000256" key="2">
    <source>
        <dbReference type="ARBA" id="ARBA00012162"/>
    </source>
</evidence>
<dbReference type="AlphaFoldDB" id="I2GGK6"/>
<feature type="domain" description="Tetrapyrrole methylase" evidence="8">
    <location>
        <begin position="23"/>
        <end position="232"/>
    </location>
</feature>
<dbReference type="InterPro" id="IPR014776">
    <property type="entry name" value="4pyrrole_Mease_sub2"/>
</dbReference>
<proteinExistence type="inferred from homology"/>
<dbReference type="GO" id="GO:0032259">
    <property type="term" value="P:methylation"/>
    <property type="evidence" value="ECO:0007669"/>
    <property type="project" value="UniProtKB-KW"/>
</dbReference>
<gene>
    <name evidence="9" type="primary">corA</name>
    <name evidence="9" type="ORF">BN8_02091</name>
</gene>
<dbReference type="InterPro" id="IPR050161">
    <property type="entry name" value="Siro_Cobalamin_biosynth"/>
</dbReference>
<evidence type="ECO:0000256" key="7">
    <source>
        <dbReference type="ARBA" id="ARBA00025705"/>
    </source>
</evidence>
<dbReference type="InterPro" id="IPR000878">
    <property type="entry name" value="4pyrrol_Mease"/>
</dbReference>
<keyword evidence="5" id="KW-0949">S-adenosyl-L-methionine</keyword>
<evidence type="ECO:0000256" key="3">
    <source>
        <dbReference type="ARBA" id="ARBA00022603"/>
    </source>
</evidence>
<dbReference type="GO" id="GO:0019354">
    <property type="term" value="P:siroheme biosynthetic process"/>
    <property type="evidence" value="ECO:0007669"/>
    <property type="project" value="InterPro"/>
</dbReference>
<dbReference type="SUPFAM" id="SSF53790">
    <property type="entry name" value="Tetrapyrrole methylase"/>
    <property type="match status" value="1"/>
</dbReference>